<proteinExistence type="predicted"/>
<reference evidence="2 3" key="1">
    <citation type="journal article" date="2020" name="Microbiol. Resour. Announc.">
        <title>Draft Genome Sequence of a Cladosporium Species Isolated from the Mesophotic Ascidian Didemnum maculosum.</title>
        <authorList>
            <person name="Gioti A."/>
            <person name="Siaperas R."/>
            <person name="Nikolaivits E."/>
            <person name="Le Goff G."/>
            <person name="Ouazzani J."/>
            <person name="Kotoulas G."/>
            <person name="Topakas E."/>
        </authorList>
    </citation>
    <scope>NUCLEOTIDE SEQUENCE [LARGE SCALE GENOMIC DNA]</scope>
    <source>
        <strain evidence="2 3">TM138-S3</strain>
    </source>
</reference>
<feature type="region of interest" description="Disordered" evidence="1">
    <location>
        <begin position="1"/>
        <end position="149"/>
    </location>
</feature>
<dbReference type="AlphaFoldDB" id="A0AB34K9I6"/>
<sequence>MPSPRSSPARHSKFPLSPNYETARLDTMQPPSPRAVRHGTNRNQRSANKQSTKLPTLPRFHPANFPSAHSIVHSTPSAGASSAQVSISDHSHQRTYSGAQKQLYQREKTAAVTRSPREDTPASPRLVPLSSPGPVTPLELEQSEDYLRE</sequence>
<feature type="compositionally biased region" description="Basic and acidic residues" evidence="1">
    <location>
        <begin position="104"/>
        <end position="120"/>
    </location>
</feature>
<dbReference type="Proteomes" id="UP000803884">
    <property type="component" value="Unassembled WGS sequence"/>
</dbReference>
<keyword evidence="3" id="KW-1185">Reference proteome</keyword>
<feature type="compositionally biased region" description="Polar residues" evidence="1">
    <location>
        <begin position="72"/>
        <end position="103"/>
    </location>
</feature>
<dbReference type="EMBL" id="JAAQHG020000466">
    <property type="protein sequence ID" value="KAL1581625.1"/>
    <property type="molecule type" value="Genomic_DNA"/>
</dbReference>
<feature type="compositionally biased region" description="Polar residues" evidence="1">
    <location>
        <begin position="41"/>
        <end position="54"/>
    </location>
</feature>
<name>A0AB34K9I6_9PEZI</name>
<dbReference type="RefSeq" id="XP_069224734.1">
    <property type="nucleotide sequence ID" value="XM_069378296.1"/>
</dbReference>
<gene>
    <name evidence="2" type="ORF">WHR41_09695</name>
</gene>
<protein>
    <submittedName>
        <fullName evidence="2">Uncharacterized protein</fullName>
    </submittedName>
</protein>
<dbReference type="GeneID" id="96011134"/>
<accession>A0AB34K9I6</accession>
<feature type="non-terminal residue" evidence="2">
    <location>
        <position position="149"/>
    </location>
</feature>
<organism evidence="2 3">
    <name type="scientific">Cladosporium halotolerans</name>
    <dbReference type="NCBI Taxonomy" id="1052096"/>
    <lineage>
        <taxon>Eukaryota</taxon>
        <taxon>Fungi</taxon>
        <taxon>Dikarya</taxon>
        <taxon>Ascomycota</taxon>
        <taxon>Pezizomycotina</taxon>
        <taxon>Dothideomycetes</taxon>
        <taxon>Dothideomycetidae</taxon>
        <taxon>Cladosporiales</taxon>
        <taxon>Cladosporiaceae</taxon>
        <taxon>Cladosporium</taxon>
    </lineage>
</organism>
<evidence type="ECO:0000313" key="3">
    <source>
        <dbReference type="Proteomes" id="UP000803884"/>
    </source>
</evidence>
<evidence type="ECO:0000256" key="1">
    <source>
        <dbReference type="SAM" id="MobiDB-lite"/>
    </source>
</evidence>
<comment type="caution">
    <text evidence="2">The sequence shown here is derived from an EMBL/GenBank/DDBJ whole genome shotgun (WGS) entry which is preliminary data.</text>
</comment>
<evidence type="ECO:0000313" key="2">
    <source>
        <dbReference type="EMBL" id="KAL1581625.1"/>
    </source>
</evidence>